<evidence type="ECO:0000313" key="1">
    <source>
        <dbReference type="EMBL" id="GAI45166.1"/>
    </source>
</evidence>
<accession>X1PRP0</accession>
<name>X1PRP0_9ZZZZ</name>
<organism evidence="1">
    <name type="scientific">marine sediment metagenome</name>
    <dbReference type="NCBI Taxonomy" id="412755"/>
    <lineage>
        <taxon>unclassified sequences</taxon>
        <taxon>metagenomes</taxon>
        <taxon>ecological metagenomes</taxon>
    </lineage>
</organism>
<sequence>QLSYQNHFLILFLAKAKIRAKACSATAFLLAWILQINISG</sequence>
<dbReference type="AlphaFoldDB" id="X1PRP0"/>
<feature type="non-terminal residue" evidence="1">
    <location>
        <position position="1"/>
    </location>
</feature>
<dbReference type="EMBL" id="BARV01026845">
    <property type="protein sequence ID" value="GAI45166.1"/>
    <property type="molecule type" value="Genomic_DNA"/>
</dbReference>
<reference evidence="1" key="1">
    <citation type="journal article" date="2014" name="Front. Microbiol.">
        <title>High frequency of phylogenetically diverse reductive dehalogenase-homologous genes in deep subseafloor sedimentary metagenomes.</title>
        <authorList>
            <person name="Kawai M."/>
            <person name="Futagami T."/>
            <person name="Toyoda A."/>
            <person name="Takaki Y."/>
            <person name="Nishi S."/>
            <person name="Hori S."/>
            <person name="Arai W."/>
            <person name="Tsubouchi T."/>
            <person name="Morono Y."/>
            <person name="Uchiyama I."/>
            <person name="Ito T."/>
            <person name="Fujiyama A."/>
            <person name="Inagaki F."/>
            <person name="Takami H."/>
        </authorList>
    </citation>
    <scope>NUCLEOTIDE SEQUENCE</scope>
    <source>
        <strain evidence="1">Expedition CK06-06</strain>
    </source>
</reference>
<proteinExistence type="predicted"/>
<protein>
    <submittedName>
        <fullName evidence="1">Uncharacterized protein</fullName>
    </submittedName>
</protein>
<gene>
    <name evidence="1" type="ORF">S06H3_43296</name>
</gene>
<comment type="caution">
    <text evidence="1">The sequence shown here is derived from an EMBL/GenBank/DDBJ whole genome shotgun (WGS) entry which is preliminary data.</text>
</comment>